<comment type="caution">
    <text evidence="1">The sequence shown here is derived from an EMBL/GenBank/DDBJ whole genome shotgun (WGS) entry which is preliminary data.</text>
</comment>
<dbReference type="EMBL" id="CM042885">
    <property type="protein sequence ID" value="KAI4366242.1"/>
    <property type="molecule type" value="Genomic_DNA"/>
</dbReference>
<dbReference type="Proteomes" id="UP001057402">
    <property type="component" value="Chromosome 6"/>
</dbReference>
<gene>
    <name evidence="1" type="ORF">MLD38_022140</name>
</gene>
<organism evidence="1 2">
    <name type="scientific">Melastoma candidum</name>
    <dbReference type="NCBI Taxonomy" id="119954"/>
    <lineage>
        <taxon>Eukaryota</taxon>
        <taxon>Viridiplantae</taxon>
        <taxon>Streptophyta</taxon>
        <taxon>Embryophyta</taxon>
        <taxon>Tracheophyta</taxon>
        <taxon>Spermatophyta</taxon>
        <taxon>Magnoliopsida</taxon>
        <taxon>eudicotyledons</taxon>
        <taxon>Gunneridae</taxon>
        <taxon>Pentapetalae</taxon>
        <taxon>rosids</taxon>
        <taxon>malvids</taxon>
        <taxon>Myrtales</taxon>
        <taxon>Melastomataceae</taxon>
        <taxon>Melastomatoideae</taxon>
        <taxon>Melastomateae</taxon>
        <taxon>Melastoma</taxon>
    </lineage>
</organism>
<protein>
    <submittedName>
        <fullName evidence="1">Uncharacterized protein</fullName>
    </submittedName>
</protein>
<accession>A0ACB9QHJ2</accession>
<evidence type="ECO:0000313" key="2">
    <source>
        <dbReference type="Proteomes" id="UP001057402"/>
    </source>
</evidence>
<keyword evidence="2" id="KW-1185">Reference proteome</keyword>
<evidence type="ECO:0000313" key="1">
    <source>
        <dbReference type="EMBL" id="KAI4366242.1"/>
    </source>
</evidence>
<sequence>MGLCFSGHNVQGDSDCSSSGARTVKVITVSGDLREFRAPVTAAQVLRSGSSSSSSSSSVPSGFVCDSDRLYYDEFIQALDLEEELVGGQIYFVLPRSRLQQPLTASEMAGLAVKASLALQKADEKGGTRRRRRRKTRISPALHVNSEEFKVARAGEDVQANVKMVSRGRLGRRCPSRRLRNAVQSFRIRLSTIHEGVVYVDPDDF</sequence>
<reference evidence="2" key="1">
    <citation type="journal article" date="2023" name="Front. Plant Sci.">
        <title>Chromosomal-level genome assembly of Melastoma candidum provides insights into trichome evolution.</title>
        <authorList>
            <person name="Zhong Y."/>
            <person name="Wu W."/>
            <person name="Sun C."/>
            <person name="Zou P."/>
            <person name="Liu Y."/>
            <person name="Dai S."/>
            <person name="Zhou R."/>
        </authorList>
    </citation>
    <scope>NUCLEOTIDE SEQUENCE [LARGE SCALE GENOMIC DNA]</scope>
</reference>
<proteinExistence type="predicted"/>
<name>A0ACB9QHJ2_9MYRT</name>